<keyword evidence="9" id="KW-0067">ATP-binding</keyword>
<dbReference type="Gene3D" id="1.10.287.130">
    <property type="match status" value="1"/>
</dbReference>
<dbReference type="Pfam" id="PF16750">
    <property type="entry name" value="HK_sensor"/>
    <property type="match status" value="1"/>
</dbReference>
<dbReference type="PROSITE" id="PS50109">
    <property type="entry name" value="HIS_KIN"/>
    <property type="match status" value="1"/>
</dbReference>
<dbReference type="InterPro" id="IPR050980">
    <property type="entry name" value="2C_sensor_his_kinase"/>
</dbReference>
<dbReference type="InterPro" id="IPR036890">
    <property type="entry name" value="HATPase_C_sf"/>
</dbReference>
<keyword evidence="7" id="KW-0547">Nucleotide-binding</keyword>
<evidence type="ECO:0000259" key="12">
    <source>
        <dbReference type="PROSITE" id="PS50885"/>
    </source>
</evidence>
<evidence type="ECO:0000256" key="4">
    <source>
        <dbReference type="ARBA" id="ARBA00022475"/>
    </source>
</evidence>
<dbReference type="SMART" id="SM00387">
    <property type="entry name" value="HATPase_c"/>
    <property type="match status" value="1"/>
</dbReference>
<evidence type="ECO:0000256" key="6">
    <source>
        <dbReference type="ARBA" id="ARBA00022679"/>
    </source>
</evidence>
<evidence type="ECO:0000256" key="2">
    <source>
        <dbReference type="ARBA" id="ARBA00004651"/>
    </source>
</evidence>
<evidence type="ECO:0000256" key="9">
    <source>
        <dbReference type="ARBA" id="ARBA00022840"/>
    </source>
</evidence>
<dbReference type="Gene3D" id="3.30.450.170">
    <property type="entry name" value="Two-component histidine kinase, sensor domain"/>
    <property type="match status" value="1"/>
</dbReference>
<dbReference type="SMART" id="SM00304">
    <property type="entry name" value="HAMP"/>
    <property type="match status" value="1"/>
</dbReference>
<evidence type="ECO:0000256" key="8">
    <source>
        <dbReference type="ARBA" id="ARBA00022777"/>
    </source>
</evidence>
<dbReference type="Gene3D" id="3.30.565.10">
    <property type="entry name" value="Histidine kinase-like ATPase, C-terminal domain"/>
    <property type="match status" value="1"/>
</dbReference>
<protein>
    <recommendedName>
        <fullName evidence="3">histidine kinase</fullName>
        <ecNumber evidence="3">2.7.13.3</ecNumber>
    </recommendedName>
</protein>
<dbReference type="GO" id="GO:0005524">
    <property type="term" value="F:ATP binding"/>
    <property type="evidence" value="ECO:0007669"/>
    <property type="project" value="UniProtKB-KW"/>
</dbReference>
<keyword evidence="5" id="KW-0597">Phosphoprotein</keyword>
<keyword evidence="14" id="KW-1185">Reference proteome</keyword>
<dbReference type="SUPFAM" id="SSF55874">
    <property type="entry name" value="ATPase domain of HSP90 chaperone/DNA topoisomerase II/histidine kinase"/>
    <property type="match status" value="1"/>
</dbReference>
<dbReference type="RefSeq" id="WP_138987302.1">
    <property type="nucleotide sequence ID" value="NZ_CP043869.1"/>
</dbReference>
<sequence>MVKGKLYWVLIASVALGSLLLFALLYWANDRISQSLTLIDSAHQAQLQTWADKAESYLTSNDYHELEHYLAYLNKDQQVAAFVLTHQLQPLSGLTIPPELLGKLNFQRQLDWPVHSHWDEVLIGIPLNNVQASFVVRLPDHMHPKPSLGSLKFILTMLIPLSALLLLTHFLYRYIIGPLRTLKEASKQLATATLDYQVRPLFGNRRDELSELADTFDNMACRIQQLVKSQRQLIGDLSHEIRTPLTRIRLLLSSHLPDAERRKRLEHEISVMQLLLDNAVLLARWDIEPEAASLDSFGLVPVSDLLTMVLDDVNFEFSDREIVTAIEPELMLCCGSAFGMTRAMENIIRNAMLYSDDSVYVSAWQGDQGSDLSRFNASEWTTVVDHQSSNPGVFICVQDQGPGVALNELNHIFEPFYRVDKSRSRSHGGSGLGLPIVRQQIMQLQGALWVRSLPDKGFAICLFFPELEHINEL</sequence>
<dbReference type="InterPro" id="IPR031930">
    <property type="entry name" value="HK_sensor"/>
</dbReference>
<feature type="transmembrane region" description="Helical" evidence="10">
    <location>
        <begin position="151"/>
        <end position="172"/>
    </location>
</feature>
<dbReference type="CDD" id="cd06225">
    <property type="entry name" value="HAMP"/>
    <property type="match status" value="1"/>
</dbReference>
<dbReference type="PRINTS" id="PR00344">
    <property type="entry name" value="BCTRLSENSOR"/>
</dbReference>
<dbReference type="Proteomes" id="UP000324760">
    <property type="component" value="Chromosome"/>
</dbReference>
<evidence type="ECO:0000256" key="7">
    <source>
        <dbReference type="ARBA" id="ARBA00022741"/>
    </source>
</evidence>
<dbReference type="OrthoDB" id="9804645at2"/>
<accession>A0A5P1RBQ1</accession>
<proteinExistence type="predicted"/>
<keyword evidence="10" id="KW-0472">Membrane</keyword>
<dbReference type="EC" id="2.7.13.3" evidence="3"/>
<comment type="catalytic activity">
    <reaction evidence="1">
        <text>ATP + protein L-histidine = ADP + protein N-phospho-L-histidine.</text>
        <dbReference type="EC" id="2.7.13.3"/>
    </reaction>
</comment>
<dbReference type="InterPro" id="IPR036097">
    <property type="entry name" value="HisK_dim/P_sf"/>
</dbReference>
<dbReference type="Pfam" id="PF00672">
    <property type="entry name" value="HAMP"/>
    <property type="match status" value="1"/>
</dbReference>
<dbReference type="InterPro" id="IPR003661">
    <property type="entry name" value="HisK_dim/P_dom"/>
</dbReference>
<dbReference type="GO" id="GO:0005886">
    <property type="term" value="C:plasma membrane"/>
    <property type="evidence" value="ECO:0007669"/>
    <property type="project" value="UniProtKB-SubCell"/>
</dbReference>
<dbReference type="InterPro" id="IPR003660">
    <property type="entry name" value="HAMP_dom"/>
</dbReference>
<dbReference type="SUPFAM" id="SSF47384">
    <property type="entry name" value="Homodimeric domain of signal transducing histidine kinase"/>
    <property type="match status" value="1"/>
</dbReference>
<dbReference type="EMBL" id="CP043869">
    <property type="protein sequence ID" value="QEQ96691.1"/>
    <property type="molecule type" value="Genomic_DNA"/>
</dbReference>
<dbReference type="InterPro" id="IPR003594">
    <property type="entry name" value="HATPase_dom"/>
</dbReference>
<name>A0A5P1RBQ1_9GAMM</name>
<gene>
    <name evidence="13" type="ORF">F0U83_08160</name>
</gene>
<dbReference type="Gene3D" id="1.10.8.500">
    <property type="entry name" value="HAMP domain in histidine kinase"/>
    <property type="match status" value="1"/>
</dbReference>
<keyword evidence="8" id="KW-0418">Kinase</keyword>
<dbReference type="InterPro" id="IPR004358">
    <property type="entry name" value="Sig_transdc_His_kin-like_C"/>
</dbReference>
<keyword evidence="10" id="KW-1133">Transmembrane helix</keyword>
<dbReference type="PANTHER" id="PTHR44936:SF10">
    <property type="entry name" value="SENSOR PROTEIN RSTB"/>
    <property type="match status" value="1"/>
</dbReference>
<keyword evidence="10" id="KW-0812">Transmembrane</keyword>
<dbReference type="SMART" id="SM00388">
    <property type="entry name" value="HisKA"/>
    <property type="match status" value="1"/>
</dbReference>
<keyword evidence="6" id="KW-0808">Transferase</keyword>
<dbReference type="PANTHER" id="PTHR44936">
    <property type="entry name" value="SENSOR PROTEIN CREC"/>
    <property type="match status" value="1"/>
</dbReference>
<comment type="subcellular location">
    <subcellularLocation>
        <location evidence="2">Cell membrane</location>
        <topology evidence="2">Multi-pass membrane protein</topology>
    </subcellularLocation>
</comment>
<feature type="domain" description="Histidine kinase" evidence="11">
    <location>
        <begin position="236"/>
        <end position="468"/>
    </location>
</feature>
<dbReference type="Pfam" id="PF00512">
    <property type="entry name" value="HisKA"/>
    <property type="match status" value="1"/>
</dbReference>
<evidence type="ECO:0000259" key="11">
    <source>
        <dbReference type="PROSITE" id="PS50109"/>
    </source>
</evidence>
<evidence type="ECO:0000256" key="5">
    <source>
        <dbReference type="ARBA" id="ARBA00022553"/>
    </source>
</evidence>
<dbReference type="InterPro" id="IPR038428">
    <property type="entry name" value="HK_sensor_dom_sf"/>
</dbReference>
<dbReference type="AlphaFoldDB" id="A0A5P1RBQ1"/>
<evidence type="ECO:0000256" key="10">
    <source>
        <dbReference type="SAM" id="Phobius"/>
    </source>
</evidence>
<evidence type="ECO:0000256" key="3">
    <source>
        <dbReference type="ARBA" id="ARBA00012438"/>
    </source>
</evidence>
<evidence type="ECO:0000313" key="14">
    <source>
        <dbReference type="Proteomes" id="UP000324760"/>
    </source>
</evidence>
<dbReference type="KEGG" id="ncu:F0U83_08160"/>
<dbReference type="CDD" id="cd00082">
    <property type="entry name" value="HisKA"/>
    <property type="match status" value="1"/>
</dbReference>
<dbReference type="PROSITE" id="PS50885">
    <property type="entry name" value="HAMP"/>
    <property type="match status" value="1"/>
</dbReference>
<dbReference type="GO" id="GO:0000155">
    <property type="term" value="F:phosphorelay sensor kinase activity"/>
    <property type="evidence" value="ECO:0007669"/>
    <property type="project" value="InterPro"/>
</dbReference>
<feature type="domain" description="HAMP" evidence="12">
    <location>
        <begin position="173"/>
        <end position="228"/>
    </location>
</feature>
<evidence type="ECO:0000313" key="13">
    <source>
        <dbReference type="EMBL" id="QEQ96691.1"/>
    </source>
</evidence>
<dbReference type="InterPro" id="IPR005467">
    <property type="entry name" value="His_kinase_dom"/>
</dbReference>
<dbReference type="SUPFAM" id="SSF158472">
    <property type="entry name" value="HAMP domain-like"/>
    <property type="match status" value="1"/>
</dbReference>
<dbReference type="Pfam" id="PF02518">
    <property type="entry name" value="HATPase_c"/>
    <property type="match status" value="1"/>
</dbReference>
<evidence type="ECO:0000256" key="1">
    <source>
        <dbReference type="ARBA" id="ARBA00000085"/>
    </source>
</evidence>
<reference evidence="13 14" key="1">
    <citation type="journal article" date="2019" name="Biochem. Eng. J.">
        <title>Metabolic engineering of the marine bacteria Neptunomonas concharum for the production of acetoin and meso-2,3-butanediol from acetate.</title>
        <authorList>
            <person name="Li W."/>
            <person name="Pu N."/>
            <person name="Liu C.-X."/>
            <person name="Yuan Q.-P."/>
            <person name="Li Z.-J."/>
        </authorList>
    </citation>
    <scope>NUCLEOTIDE SEQUENCE [LARGE SCALE GENOMIC DNA]</scope>
    <source>
        <strain evidence="13 14">JCM17730</strain>
    </source>
</reference>
<feature type="transmembrane region" description="Helical" evidence="10">
    <location>
        <begin position="6"/>
        <end position="28"/>
    </location>
</feature>
<keyword evidence="4" id="KW-1003">Cell membrane</keyword>
<organism evidence="13 14">
    <name type="scientific">Neptunomonas concharum</name>
    <dbReference type="NCBI Taxonomy" id="1031538"/>
    <lineage>
        <taxon>Bacteria</taxon>
        <taxon>Pseudomonadati</taxon>
        <taxon>Pseudomonadota</taxon>
        <taxon>Gammaproteobacteria</taxon>
        <taxon>Oceanospirillales</taxon>
        <taxon>Oceanospirillaceae</taxon>
        <taxon>Neptunomonas</taxon>
    </lineage>
</organism>